<keyword evidence="9" id="KW-1185">Reference proteome</keyword>
<evidence type="ECO:0000313" key="9">
    <source>
        <dbReference type="Proteomes" id="UP000184499"/>
    </source>
</evidence>
<dbReference type="GO" id="GO:0020037">
    <property type="term" value="F:heme binding"/>
    <property type="evidence" value="ECO:0007669"/>
    <property type="project" value="InterPro"/>
</dbReference>
<dbReference type="GO" id="GO:0004497">
    <property type="term" value="F:monooxygenase activity"/>
    <property type="evidence" value="ECO:0007669"/>
    <property type="project" value="UniProtKB-KW"/>
</dbReference>
<gene>
    <name evidence="8" type="ORF">ASPBRDRAFT_665458</name>
</gene>
<keyword evidence="3 7" id="KW-0479">Metal-binding</keyword>
<dbReference type="InterPro" id="IPR036396">
    <property type="entry name" value="Cyt_P450_sf"/>
</dbReference>
<accession>A0A1L9UYJ3</accession>
<dbReference type="EMBL" id="KV878680">
    <property type="protein sequence ID" value="OJJ76728.1"/>
    <property type="molecule type" value="Genomic_DNA"/>
</dbReference>
<dbReference type="Pfam" id="PF00067">
    <property type="entry name" value="p450"/>
    <property type="match status" value="1"/>
</dbReference>
<reference evidence="9" key="1">
    <citation type="journal article" date="2017" name="Genome Biol.">
        <title>Comparative genomics reveals high biological diversity and specific adaptations in the industrially and medically important fungal genus Aspergillus.</title>
        <authorList>
            <person name="de Vries R.P."/>
            <person name="Riley R."/>
            <person name="Wiebenga A."/>
            <person name="Aguilar-Osorio G."/>
            <person name="Amillis S."/>
            <person name="Uchima C.A."/>
            <person name="Anderluh G."/>
            <person name="Asadollahi M."/>
            <person name="Askin M."/>
            <person name="Barry K."/>
            <person name="Battaglia E."/>
            <person name="Bayram O."/>
            <person name="Benocci T."/>
            <person name="Braus-Stromeyer S.A."/>
            <person name="Caldana C."/>
            <person name="Canovas D."/>
            <person name="Cerqueira G.C."/>
            <person name="Chen F."/>
            <person name="Chen W."/>
            <person name="Choi C."/>
            <person name="Clum A."/>
            <person name="Dos Santos R.A."/>
            <person name="Damasio A.R."/>
            <person name="Diallinas G."/>
            <person name="Emri T."/>
            <person name="Fekete E."/>
            <person name="Flipphi M."/>
            <person name="Freyberg S."/>
            <person name="Gallo A."/>
            <person name="Gournas C."/>
            <person name="Habgood R."/>
            <person name="Hainaut M."/>
            <person name="Harispe M.L."/>
            <person name="Henrissat B."/>
            <person name="Hilden K.S."/>
            <person name="Hope R."/>
            <person name="Hossain A."/>
            <person name="Karabika E."/>
            <person name="Karaffa L."/>
            <person name="Karanyi Z."/>
            <person name="Krasevec N."/>
            <person name="Kuo A."/>
            <person name="Kusch H."/>
            <person name="LaButti K."/>
            <person name="Lagendijk E.L."/>
            <person name="Lapidus A."/>
            <person name="Levasseur A."/>
            <person name="Lindquist E."/>
            <person name="Lipzen A."/>
            <person name="Logrieco A.F."/>
            <person name="MacCabe A."/>
            <person name="Maekelae M.R."/>
            <person name="Malavazi I."/>
            <person name="Melin P."/>
            <person name="Meyer V."/>
            <person name="Mielnichuk N."/>
            <person name="Miskei M."/>
            <person name="Molnar A.P."/>
            <person name="Mule G."/>
            <person name="Ngan C.Y."/>
            <person name="Orejas M."/>
            <person name="Orosz E."/>
            <person name="Ouedraogo J.P."/>
            <person name="Overkamp K.M."/>
            <person name="Park H.-S."/>
            <person name="Perrone G."/>
            <person name="Piumi F."/>
            <person name="Punt P.J."/>
            <person name="Ram A.F."/>
            <person name="Ramon A."/>
            <person name="Rauscher S."/>
            <person name="Record E."/>
            <person name="Riano-Pachon D.M."/>
            <person name="Robert V."/>
            <person name="Roehrig J."/>
            <person name="Ruller R."/>
            <person name="Salamov A."/>
            <person name="Salih N.S."/>
            <person name="Samson R.A."/>
            <person name="Sandor E."/>
            <person name="Sanguinetti M."/>
            <person name="Schuetze T."/>
            <person name="Sepcic K."/>
            <person name="Shelest E."/>
            <person name="Sherlock G."/>
            <person name="Sophianopoulou V."/>
            <person name="Squina F.M."/>
            <person name="Sun H."/>
            <person name="Susca A."/>
            <person name="Todd R.B."/>
            <person name="Tsang A."/>
            <person name="Unkles S.E."/>
            <person name="van de Wiele N."/>
            <person name="van Rossen-Uffink D."/>
            <person name="Oliveira J.V."/>
            <person name="Vesth T.C."/>
            <person name="Visser J."/>
            <person name="Yu J.-H."/>
            <person name="Zhou M."/>
            <person name="Andersen M.R."/>
            <person name="Archer D.B."/>
            <person name="Baker S.E."/>
            <person name="Benoit I."/>
            <person name="Brakhage A.A."/>
            <person name="Braus G.H."/>
            <person name="Fischer R."/>
            <person name="Frisvad J.C."/>
            <person name="Goldman G.H."/>
            <person name="Houbraken J."/>
            <person name="Oakley B."/>
            <person name="Pocsi I."/>
            <person name="Scazzocchio C."/>
            <person name="Seiboth B."/>
            <person name="vanKuyk P.A."/>
            <person name="Wortman J."/>
            <person name="Dyer P.S."/>
            <person name="Grigoriev I.V."/>
        </authorList>
    </citation>
    <scope>NUCLEOTIDE SEQUENCE [LARGE SCALE GENOMIC DNA]</scope>
    <source>
        <strain evidence="9">CBS 101740 / IMI 381727 / IBT 21946</strain>
    </source>
</reference>
<keyword evidence="2 7" id="KW-0349">Heme</keyword>
<dbReference type="PANTHER" id="PTHR46696">
    <property type="entry name" value="P450, PUTATIVE (EUROFUNG)-RELATED"/>
    <property type="match status" value="1"/>
</dbReference>
<evidence type="ECO:0000256" key="3">
    <source>
        <dbReference type="ARBA" id="ARBA00022723"/>
    </source>
</evidence>
<dbReference type="FunFam" id="1.10.630.10:FF:000018">
    <property type="entry name" value="Cytochrome P450 monooxygenase"/>
    <property type="match status" value="1"/>
</dbReference>
<dbReference type="InterPro" id="IPR002397">
    <property type="entry name" value="Cyt_P450_B"/>
</dbReference>
<protein>
    <recommendedName>
        <fullName evidence="10">Cytochrome P450 55A2</fullName>
    </recommendedName>
</protein>
<dbReference type="CDD" id="cd11030">
    <property type="entry name" value="CYP105-like"/>
    <property type="match status" value="1"/>
</dbReference>
<evidence type="ECO:0000256" key="4">
    <source>
        <dbReference type="ARBA" id="ARBA00023002"/>
    </source>
</evidence>
<evidence type="ECO:0000256" key="1">
    <source>
        <dbReference type="ARBA" id="ARBA00010617"/>
    </source>
</evidence>
<dbReference type="InterPro" id="IPR001128">
    <property type="entry name" value="Cyt_P450"/>
</dbReference>
<dbReference type="PROSITE" id="PS00086">
    <property type="entry name" value="CYTOCHROME_P450"/>
    <property type="match status" value="1"/>
</dbReference>
<dbReference type="SUPFAM" id="SSF48264">
    <property type="entry name" value="Cytochrome P450"/>
    <property type="match status" value="1"/>
</dbReference>
<evidence type="ECO:0008006" key="10">
    <source>
        <dbReference type="Google" id="ProtNLM"/>
    </source>
</evidence>
<dbReference type="PRINTS" id="PR00359">
    <property type="entry name" value="BP450"/>
</dbReference>
<dbReference type="Gene3D" id="1.10.630.10">
    <property type="entry name" value="Cytochrome P450"/>
    <property type="match status" value="1"/>
</dbReference>
<evidence type="ECO:0000256" key="6">
    <source>
        <dbReference type="ARBA" id="ARBA00023033"/>
    </source>
</evidence>
<evidence type="ECO:0000256" key="5">
    <source>
        <dbReference type="ARBA" id="ARBA00023004"/>
    </source>
</evidence>
<keyword evidence="5 7" id="KW-0408">Iron</keyword>
<dbReference type="GO" id="GO:0005506">
    <property type="term" value="F:iron ion binding"/>
    <property type="evidence" value="ECO:0007669"/>
    <property type="project" value="InterPro"/>
</dbReference>
<evidence type="ECO:0000256" key="2">
    <source>
        <dbReference type="ARBA" id="ARBA00022617"/>
    </source>
</evidence>
<dbReference type="InterPro" id="IPR017972">
    <property type="entry name" value="Cyt_P450_CS"/>
</dbReference>
<comment type="similarity">
    <text evidence="1 7">Belongs to the cytochrome P450 family.</text>
</comment>
<keyword evidence="6 7" id="KW-0503">Monooxygenase</keyword>
<dbReference type="RefSeq" id="XP_067483975.1">
    <property type="nucleotide sequence ID" value="XM_067628728.1"/>
</dbReference>
<name>A0A1L9UYJ3_ASPBC</name>
<dbReference type="OMA" id="TIAGVHI"/>
<evidence type="ECO:0000313" key="8">
    <source>
        <dbReference type="EMBL" id="OJJ76728.1"/>
    </source>
</evidence>
<dbReference type="AlphaFoldDB" id="A0A1L9UYJ3"/>
<sequence length="401" mass="44568">MEFPFARPGGEKGDQPSESFQELLKSFPVSRVKLFDGSCPYMVVKHKDVCDVLTDPRLSKERQRDGFPEISAGAKKAAKNRPTFVDMDPPAHGHQRFMVSKFFTPEYVESRKGFIKETVQKYLEKLIEAKADQGSVDLVENFALPIPSHIIYDIIGIPDKDFEYLTNCNATRTNGSNTAGAAQSANEDLLKYFDRLLDEKIANPGDDVMSSLAKDQLERGTLERQDVVQLSFLLLVAGNLTMINTISLGVIALLDNPDQRSRLVKDPSLAKAFVEELCRYHTASSFATRRVAKVDIELGGNIVKAGEGIIASNQAANRDPDVFPDPNSFNMFCERGTEQALGFGWGDHRCIAEGLARAELEEVFSVLFQTLPNLRLAIPKSEIKWTPAHKDVGVTELPVTW</sequence>
<dbReference type="GeneID" id="93581216"/>
<organism evidence="8 9">
    <name type="scientific">Aspergillus brasiliensis (strain CBS 101740 / IMI 381727 / IBT 21946)</name>
    <dbReference type="NCBI Taxonomy" id="767769"/>
    <lineage>
        <taxon>Eukaryota</taxon>
        <taxon>Fungi</taxon>
        <taxon>Dikarya</taxon>
        <taxon>Ascomycota</taxon>
        <taxon>Pezizomycotina</taxon>
        <taxon>Eurotiomycetes</taxon>
        <taxon>Eurotiomycetidae</taxon>
        <taxon>Eurotiales</taxon>
        <taxon>Aspergillaceae</taxon>
        <taxon>Aspergillus</taxon>
        <taxon>Aspergillus subgen. Circumdati</taxon>
    </lineage>
</organism>
<keyword evidence="4 7" id="KW-0560">Oxidoreductase</keyword>
<dbReference type="STRING" id="767769.A0A1L9UYJ3"/>
<proteinExistence type="inferred from homology"/>
<evidence type="ECO:0000256" key="7">
    <source>
        <dbReference type="RuleBase" id="RU000461"/>
    </source>
</evidence>
<dbReference type="VEuPathDB" id="FungiDB:ASPBRDRAFT_665458"/>
<dbReference type="GO" id="GO:0016705">
    <property type="term" value="F:oxidoreductase activity, acting on paired donors, with incorporation or reduction of molecular oxygen"/>
    <property type="evidence" value="ECO:0007669"/>
    <property type="project" value="InterPro"/>
</dbReference>
<dbReference type="Proteomes" id="UP000184499">
    <property type="component" value="Unassembled WGS sequence"/>
</dbReference>
<dbReference type="PANTHER" id="PTHR46696:SF6">
    <property type="entry name" value="P450, PUTATIVE (EUROFUNG)-RELATED"/>
    <property type="match status" value="1"/>
</dbReference>
<dbReference type="OrthoDB" id="3945418at2759"/>